<name>A0ABU2LP62_9ACTN</name>
<proteinExistence type="predicted"/>
<dbReference type="EMBL" id="JAVREM010000013">
    <property type="protein sequence ID" value="MDT0319374.1"/>
    <property type="molecule type" value="Genomic_DNA"/>
</dbReference>
<feature type="region of interest" description="Disordered" evidence="1">
    <location>
        <begin position="195"/>
        <end position="225"/>
    </location>
</feature>
<feature type="compositionally biased region" description="Pro residues" evidence="1">
    <location>
        <begin position="72"/>
        <end position="84"/>
    </location>
</feature>
<evidence type="ECO:0000256" key="1">
    <source>
        <dbReference type="SAM" id="MobiDB-lite"/>
    </source>
</evidence>
<dbReference type="Proteomes" id="UP001183420">
    <property type="component" value="Unassembled WGS sequence"/>
</dbReference>
<feature type="compositionally biased region" description="Basic and acidic residues" evidence="1">
    <location>
        <begin position="195"/>
        <end position="204"/>
    </location>
</feature>
<evidence type="ECO:0000313" key="4">
    <source>
        <dbReference type="Proteomes" id="UP001183420"/>
    </source>
</evidence>
<keyword evidence="2" id="KW-1133">Transmembrane helix</keyword>
<comment type="caution">
    <text evidence="3">The sequence shown here is derived from an EMBL/GenBank/DDBJ whole genome shotgun (WGS) entry which is preliminary data.</text>
</comment>
<dbReference type="SUPFAM" id="SSF49785">
    <property type="entry name" value="Galactose-binding domain-like"/>
    <property type="match status" value="1"/>
</dbReference>
<dbReference type="Gene3D" id="2.60.120.260">
    <property type="entry name" value="Galactose-binding domain-like"/>
    <property type="match status" value="1"/>
</dbReference>
<dbReference type="NCBIfam" id="NF047619">
    <property type="entry name" value="NADase_discoid"/>
    <property type="match status" value="1"/>
</dbReference>
<evidence type="ECO:0000256" key="2">
    <source>
        <dbReference type="SAM" id="Phobius"/>
    </source>
</evidence>
<dbReference type="InterPro" id="IPR057561">
    <property type="entry name" value="NADase_transloc"/>
</dbReference>
<keyword evidence="2" id="KW-0812">Transmembrane</keyword>
<keyword evidence="4" id="KW-1185">Reference proteome</keyword>
<feature type="region of interest" description="Disordered" evidence="1">
    <location>
        <begin position="29"/>
        <end position="91"/>
    </location>
</feature>
<dbReference type="InterPro" id="IPR008979">
    <property type="entry name" value="Galactose-bd-like_sf"/>
</dbReference>
<feature type="transmembrane region" description="Helical" evidence="2">
    <location>
        <begin position="162"/>
        <end position="179"/>
    </location>
</feature>
<dbReference type="RefSeq" id="WP_311598637.1">
    <property type="nucleotide sequence ID" value="NZ_JAVREM010000013.1"/>
</dbReference>
<feature type="compositionally biased region" description="Pro residues" evidence="1">
    <location>
        <begin position="38"/>
        <end position="49"/>
    </location>
</feature>
<evidence type="ECO:0008006" key="5">
    <source>
        <dbReference type="Google" id="ProtNLM"/>
    </source>
</evidence>
<protein>
    <recommendedName>
        <fullName evidence="5">Zinc-ribbon domain-containing protein</fullName>
    </recommendedName>
</protein>
<accession>A0ABU2LP62</accession>
<keyword evidence="2" id="KW-0472">Membrane</keyword>
<gene>
    <name evidence="3" type="ORF">RNC47_13600</name>
</gene>
<sequence length="340" mass="36393">MTCPDCGHRNAAGARFCASCQAFLEWEEPAAGDERPAPEPVPVPEPDPAPVGLRRPGDPDGEVEDGPEHGPGEPPAPAPTPPPAADAADAPTTNCPHCRAANPLDRTLCRRCGVPLAAPDRPPASPGPAGRLPWWRRLFGRRSRQDRLAAGSRPEHRARRRVPWWPVLLVVLAVAAWLGRDQLVGLFDDVRDRTSDPEALHPDEAGASSEAPDHPAGAAFDGLDNRYWAPAEPGQAAGEYLQARFAEAVNLRSLIVTPGSSANRDEFIDQARPAVIALTIVDADGGETREEIDLRDEPGPQTFEVSASDVVSVTLTVEAGYGEDADHHLAVAEVEFFGRH</sequence>
<evidence type="ECO:0000313" key="3">
    <source>
        <dbReference type="EMBL" id="MDT0319374.1"/>
    </source>
</evidence>
<reference evidence="4" key="1">
    <citation type="submission" date="2023-07" db="EMBL/GenBank/DDBJ databases">
        <title>30 novel species of actinomycetes from the DSMZ collection.</title>
        <authorList>
            <person name="Nouioui I."/>
        </authorList>
    </citation>
    <scope>NUCLEOTIDE SEQUENCE [LARGE SCALE GENOMIC DNA]</scope>
    <source>
        <strain evidence="4">DSM 44918</strain>
    </source>
</reference>
<organism evidence="3 4">
    <name type="scientific">Streptomyces millisiae</name>
    <dbReference type="NCBI Taxonomy" id="3075542"/>
    <lineage>
        <taxon>Bacteria</taxon>
        <taxon>Bacillati</taxon>
        <taxon>Actinomycetota</taxon>
        <taxon>Actinomycetes</taxon>
        <taxon>Kitasatosporales</taxon>
        <taxon>Streptomycetaceae</taxon>
        <taxon>Streptomyces</taxon>
    </lineage>
</organism>